<protein>
    <submittedName>
        <fullName evidence="6">Pyridoxamine 5'-phosphate oxidase family protein</fullName>
    </submittedName>
</protein>
<sequence>MPFNQLIDWLSKENELGIAQPECAVLGTCTASGIPHSRVVAIREIKNDHILFFTQKGTRKVSELLANPAATLNFLFAMQQRQVSIEGIAKPISPEENEHYWAGLNRERQLRFSAYAPTSGQVISDLSQLDQRKRELDEQFPNQPIPFCDDYVGFRFKPQTYVFYTVESVSFSHVLRFIRVGEEWHEELLSP</sequence>
<dbReference type="PANTHER" id="PTHR10851:SF0">
    <property type="entry name" value="PYRIDOXINE-5'-PHOSPHATE OXIDASE"/>
    <property type="match status" value="1"/>
</dbReference>
<dbReference type="RefSeq" id="WP_400185564.1">
    <property type="nucleotide sequence ID" value="NZ_JBGORX010000001.1"/>
</dbReference>
<dbReference type="PIRSF" id="PIRSF000190">
    <property type="entry name" value="Pyd_amn-ph_oxd"/>
    <property type="match status" value="1"/>
</dbReference>
<proteinExistence type="predicted"/>
<dbReference type="Pfam" id="PF01243">
    <property type="entry name" value="PNPOx_N"/>
    <property type="match status" value="1"/>
</dbReference>
<organism evidence="6 7">
    <name type="scientific">Legionella lytica</name>
    <dbReference type="NCBI Taxonomy" id="96232"/>
    <lineage>
        <taxon>Bacteria</taxon>
        <taxon>Pseudomonadati</taxon>
        <taxon>Pseudomonadota</taxon>
        <taxon>Gammaproteobacteria</taxon>
        <taxon>Legionellales</taxon>
        <taxon>Legionellaceae</taxon>
        <taxon>Legionella</taxon>
    </lineage>
</organism>
<keyword evidence="3" id="KW-0288">FMN</keyword>
<reference evidence="6 7" key="1">
    <citation type="submission" date="2024-08" db="EMBL/GenBank/DDBJ databases">
        <title>Draft Genome Sequence of Legionella lytica strain DSB2004, Isolated From a Fire Sprinkler System.</title>
        <authorList>
            <person name="Everhart A.D."/>
            <person name="Kidane D.T."/>
            <person name="Farone A.L."/>
            <person name="Farone M.B."/>
        </authorList>
    </citation>
    <scope>NUCLEOTIDE SEQUENCE [LARGE SCALE GENOMIC DNA]</scope>
    <source>
        <strain evidence="6 7">DSB2004</strain>
    </source>
</reference>
<keyword evidence="4" id="KW-0560">Oxidoreductase</keyword>
<dbReference type="InterPro" id="IPR012349">
    <property type="entry name" value="Split_barrel_FMN-bd"/>
</dbReference>
<accession>A0ABW8D2Y7</accession>
<evidence type="ECO:0000313" key="7">
    <source>
        <dbReference type="Proteomes" id="UP001615550"/>
    </source>
</evidence>
<keyword evidence="2" id="KW-0285">Flavoprotein</keyword>
<evidence type="ECO:0000259" key="5">
    <source>
        <dbReference type="Pfam" id="PF01243"/>
    </source>
</evidence>
<dbReference type="Proteomes" id="UP001615550">
    <property type="component" value="Unassembled WGS sequence"/>
</dbReference>
<comment type="caution">
    <text evidence="6">The sequence shown here is derived from an EMBL/GenBank/DDBJ whole genome shotgun (WGS) entry which is preliminary data.</text>
</comment>
<evidence type="ECO:0000313" key="6">
    <source>
        <dbReference type="EMBL" id="MFJ1267063.1"/>
    </source>
</evidence>
<evidence type="ECO:0000256" key="1">
    <source>
        <dbReference type="ARBA" id="ARBA00001917"/>
    </source>
</evidence>
<dbReference type="SUPFAM" id="SSF50475">
    <property type="entry name" value="FMN-binding split barrel"/>
    <property type="match status" value="1"/>
</dbReference>
<gene>
    <name evidence="6" type="ORF">ACD661_00670</name>
</gene>
<dbReference type="InterPro" id="IPR011576">
    <property type="entry name" value="Pyridox_Oxase_N"/>
</dbReference>
<comment type="cofactor">
    <cofactor evidence="1">
        <name>FMN</name>
        <dbReference type="ChEBI" id="CHEBI:58210"/>
    </cofactor>
</comment>
<evidence type="ECO:0000256" key="2">
    <source>
        <dbReference type="ARBA" id="ARBA00022630"/>
    </source>
</evidence>
<feature type="domain" description="Pyridoxamine 5'-phosphate oxidase N-terminal" evidence="5">
    <location>
        <begin position="13"/>
        <end position="102"/>
    </location>
</feature>
<dbReference type="EMBL" id="JBGORX010000001">
    <property type="protein sequence ID" value="MFJ1267063.1"/>
    <property type="molecule type" value="Genomic_DNA"/>
</dbReference>
<dbReference type="PANTHER" id="PTHR10851">
    <property type="entry name" value="PYRIDOXINE-5-PHOSPHATE OXIDASE"/>
    <property type="match status" value="1"/>
</dbReference>
<dbReference type="Gene3D" id="2.30.110.10">
    <property type="entry name" value="Electron Transport, Fmn-binding Protein, Chain A"/>
    <property type="match status" value="1"/>
</dbReference>
<dbReference type="InterPro" id="IPR000659">
    <property type="entry name" value="Pyridox_Oxase"/>
</dbReference>
<evidence type="ECO:0000256" key="4">
    <source>
        <dbReference type="ARBA" id="ARBA00023002"/>
    </source>
</evidence>
<evidence type="ECO:0000256" key="3">
    <source>
        <dbReference type="ARBA" id="ARBA00022643"/>
    </source>
</evidence>
<name>A0ABW8D2Y7_9GAMM</name>
<keyword evidence="7" id="KW-1185">Reference proteome</keyword>